<feature type="region of interest" description="Disordered" evidence="1">
    <location>
        <begin position="71"/>
        <end position="181"/>
    </location>
</feature>
<dbReference type="Proteomes" id="UP000698800">
    <property type="component" value="Unassembled WGS sequence"/>
</dbReference>
<evidence type="ECO:0000313" key="2">
    <source>
        <dbReference type="EMBL" id="KAH0536360.1"/>
    </source>
</evidence>
<dbReference type="GO" id="GO:0006357">
    <property type="term" value="P:regulation of transcription by RNA polymerase II"/>
    <property type="evidence" value="ECO:0007669"/>
    <property type="project" value="TreeGrafter"/>
</dbReference>
<evidence type="ECO:0000256" key="1">
    <source>
        <dbReference type="SAM" id="MobiDB-lite"/>
    </source>
</evidence>
<feature type="compositionally biased region" description="Polar residues" evidence="1">
    <location>
        <begin position="279"/>
        <end position="298"/>
    </location>
</feature>
<feature type="region of interest" description="Disordered" evidence="1">
    <location>
        <begin position="1"/>
        <end position="59"/>
    </location>
</feature>
<name>A0A9P8I6P7_9PEZI</name>
<feature type="compositionally biased region" description="Basic residues" evidence="1">
    <location>
        <begin position="535"/>
        <end position="546"/>
    </location>
</feature>
<feature type="region of interest" description="Disordered" evidence="1">
    <location>
        <begin position="261"/>
        <end position="460"/>
    </location>
</feature>
<feature type="compositionally biased region" description="Polar residues" evidence="1">
    <location>
        <begin position="139"/>
        <end position="178"/>
    </location>
</feature>
<comment type="caution">
    <text evidence="2">The sequence shown here is derived from an EMBL/GenBank/DDBJ whole genome shotgun (WGS) entry which is preliminary data.</text>
</comment>
<feature type="compositionally biased region" description="Low complexity" evidence="1">
    <location>
        <begin position="341"/>
        <end position="355"/>
    </location>
</feature>
<feature type="compositionally biased region" description="Basic and acidic residues" evidence="1">
    <location>
        <begin position="122"/>
        <end position="134"/>
    </location>
</feature>
<reference evidence="2" key="1">
    <citation type="submission" date="2021-03" db="EMBL/GenBank/DDBJ databases">
        <title>Comparative genomics and phylogenomic investigation of the class Geoglossomycetes provide insights into ecological specialization and systematics.</title>
        <authorList>
            <person name="Melie T."/>
            <person name="Pirro S."/>
            <person name="Miller A.N."/>
            <person name="Quandt A."/>
        </authorList>
    </citation>
    <scope>NUCLEOTIDE SEQUENCE</scope>
    <source>
        <strain evidence="2">GBOQ0MN5Z8</strain>
    </source>
</reference>
<feature type="compositionally biased region" description="Polar residues" evidence="1">
    <location>
        <begin position="368"/>
        <end position="389"/>
    </location>
</feature>
<protein>
    <submittedName>
        <fullName evidence="2">Uncharacterized protein</fullName>
    </submittedName>
</protein>
<dbReference type="AlphaFoldDB" id="A0A9P8I6P7"/>
<keyword evidence="3" id="KW-1185">Reference proteome</keyword>
<proteinExistence type="predicted"/>
<dbReference type="EMBL" id="JAGHQL010000211">
    <property type="protein sequence ID" value="KAH0536360.1"/>
    <property type="molecule type" value="Genomic_DNA"/>
</dbReference>
<gene>
    <name evidence="2" type="ORF">FGG08_006758</name>
</gene>
<dbReference type="InterPro" id="IPR052819">
    <property type="entry name" value="Chromatin_regulatory_protein"/>
</dbReference>
<feature type="compositionally biased region" description="Basic residues" evidence="1">
    <location>
        <begin position="1"/>
        <end position="16"/>
    </location>
</feature>
<dbReference type="PANTHER" id="PTHR47636:SF1">
    <property type="entry name" value="TRANSCRIPTIONAL REGULATORY PROTEIN RCO1"/>
    <property type="match status" value="1"/>
</dbReference>
<feature type="compositionally biased region" description="Low complexity" evidence="1">
    <location>
        <begin position="513"/>
        <end position="523"/>
    </location>
</feature>
<accession>A0A9P8I6P7</accession>
<dbReference type="PANTHER" id="PTHR47636">
    <property type="entry name" value="TRANSCRIPTIONAL REGULATORY PROTEIN RCO1"/>
    <property type="match status" value="1"/>
</dbReference>
<sequence>MSSTRPTRKSSRRSSPHRNAGDSPSSAAVEPEKKKEQTLLDSWVEPPLRTPAPSFEDHKGLERHGVLEYMAPLGTLPSAKVKARIKAEPPRRVTQVKNGDSSAPRDRPSTPEATSTPALGTRRSESRKVEDRTPKTPLPRQQLSEKSAISASKALTRSSGKGANGHSLVQETPTTTLTPHRKERLKEIVEQAHNRAVEVGQPDIGFALKQHYEDSLRDSNLADQLEAVLYKTSTPEQTAGFQAYIKKAKKLYKVQPAFTNGTRRSSELGGGNSFKAVSKSPSKSTRSGAASGTRNNVSKLEATEPKASKISNSLKKEIKVKGKQAERNAMSGKDDYVLTRSKSSSSSLSSLSSSLDENFVPPSMEGNHANSTETPAANLPMNNSKSKTSFGPKLHTFLTSNISTGVNGRKRSSSSAGPAQDDTDVAPPTKRQRVTRSFDDVEIQESDTRGSSTVRDSLPNQSSVLRSQLALPVIAPAYPTRLRDGAARIRFLRDDEEDAVSSPTSIPGDLSVPGGASTGGPSRPSTPPLFGPFSKKSKKAARIKMS</sequence>
<feature type="compositionally biased region" description="Polar residues" evidence="1">
    <location>
        <begin position="397"/>
        <end position="406"/>
    </location>
</feature>
<evidence type="ECO:0000313" key="3">
    <source>
        <dbReference type="Proteomes" id="UP000698800"/>
    </source>
</evidence>
<organism evidence="2 3">
    <name type="scientific">Glutinoglossum americanum</name>
    <dbReference type="NCBI Taxonomy" id="1670608"/>
    <lineage>
        <taxon>Eukaryota</taxon>
        <taxon>Fungi</taxon>
        <taxon>Dikarya</taxon>
        <taxon>Ascomycota</taxon>
        <taxon>Pezizomycotina</taxon>
        <taxon>Geoglossomycetes</taxon>
        <taxon>Geoglossales</taxon>
        <taxon>Geoglossaceae</taxon>
        <taxon>Glutinoglossum</taxon>
    </lineage>
</organism>
<feature type="compositionally biased region" description="Polar residues" evidence="1">
    <location>
        <begin position="449"/>
        <end position="460"/>
    </location>
</feature>
<dbReference type="GO" id="GO:0032221">
    <property type="term" value="C:Rpd3S complex"/>
    <property type="evidence" value="ECO:0007669"/>
    <property type="project" value="TreeGrafter"/>
</dbReference>
<feature type="region of interest" description="Disordered" evidence="1">
    <location>
        <begin position="494"/>
        <end position="546"/>
    </location>
</feature>
<feature type="compositionally biased region" description="Basic and acidic residues" evidence="1">
    <location>
        <begin position="314"/>
        <end position="337"/>
    </location>
</feature>
<dbReference type="OrthoDB" id="5876363at2759"/>